<dbReference type="EMBL" id="SIRL01000008">
    <property type="protein sequence ID" value="TBN49314.1"/>
    <property type="molecule type" value="Genomic_DNA"/>
</dbReference>
<proteinExistence type="predicted"/>
<evidence type="ECO:0000313" key="3">
    <source>
        <dbReference type="Proteomes" id="UP000292859"/>
    </source>
</evidence>
<evidence type="ECO:0000256" key="1">
    <source>
        <dbReference type="SAM" id="MobiDB-lite"/>
    </source>
</evidence>
<protein>
    <submittedName>
        <fullName evidence="2">Uncharacterized protein</fullName>
    </submittedName>
</protein>
<feature type="compositionally biased region" description="Basic and acidic residues" evidence="1">
    <location>
        <begin position="182"/>
        <end position="194"/>
    </location>
</feature>
<keyword evidence="3" id="KW-1185">Reference proteome</keyword>
<gene>
    <name evidence="2" type="ORF">EYF88_12120</name>
</gene>
<organism evidence="2 3">
    <name type="scientific">Paracoccus sediminis</name>
    <dbReference type="NCBI Taxonomy" id="1214787"/>
    <lineage>
        <taxon>Bacteria</taxon>
        <taxon>Pseudomonadati</taxon>
        <taxon>Pseudomonadota</taxon>
        <taxon>Alphaproteobacteria</taxon>
        <taxon>Rhodobacterales</taxon>
        <taxon>Paracoccaceae</taxon>
        <taxon>Paracoccus</taxon>
    </lineage>
</organism>
<accession>A0ABY1YIA5</accession>
<dbReference type="RefSeq" id="WP_131023354.1">
    <property type="nucleotide sequence ID" value="NZ_FZNM01000007.1"/>
</dbReference>
<comment type="caution">
    <text evidence="2">The sequence shown here is derived from an EMBL/GenBank/DDBJ whole genome shotgun (WGS) entry which is preliminary data.</text>
</comment>
<evidence type="ECO:0000313" key="2">
    <source>
        <dbReference type="EMBL" id="TBN49314.1"/>
    </source>
</evidence>
<dbReference type="Proteomes" id="UP000292859">
    <property type="component" value="Unassembled WGS sequence"/>
</dbReference>
<reference evidence="2 3" key="1">
    <citation type="submission" date="2019-02" db="EMBL/GenBank/DDBJ databases">
        <authorList>
            <person name="Zhang G."/>
        </authorList>
    </citation>
    <scope>NUCLEOTIDE SEQUENCE [LARGE SCALE GENOMIC DNA]</scope>
    <source>
        <strain evidence="2 3">CMB17</strain>
    </source>
</reference>
<feature type="region of interest" description="Disordered" evidence="1">
    <location>
        <begin position="160"/>
        <end position="194"/>
    </location>
</feature>
<sequence length="194" mass="21189">MNWISLFAVVTLATPVASHAWEFELIEGRGAGTIRACAATRAYRNGFFTVRLYGEQMDFVMANDELALPYGQMLGPIAIVIGPENYVGVAYSFDKDAADAAPTTSVLQIVPIREEYEKIFDGLRFGSEATVIFPNGDNYAIDLVGSSQALGLASECWRQTKTGPNNKNPFEVPEGGNPFEATPRENKNPFEKPA</sequence>
<name>A0ABY1YIA5_9RHOB</name>